<organism evidence="1">
    <name type="scientific">Picea sitchensis</name>
    <name type="common">Sitka spruce</name>
    <name type="synonym">Pinus sitchensis</name>
    <dbReference type="NCBI Taxonomy" id="3332"/>
    <lineage>
        <taxon>Eukaryota</taxon>
        <taxon>Viridiplantae</taxon>
        <taxon>Streptophyta</taxon>
        <taxon>Embryophyta</taxon>
        <taxon>Tracheophyta</taxon>
        <taxon>Spermatophyta</taxon>
        <taxon>Pinopsida</taxon>
        <taxon>Pinidae</taxon>
        <taxon>Conifers I</taxon>
        <taxon>Pinales</taxon>
        <taxon>Pinaceae</taxon>
        <taxon>Picea</taxon>
    </lineage>
</organism>
<proteinExistence type="evidence at transcript level"/>
<dbReference type="AlphaFoldDB" id="A9P0M4"/>
<name>A9P0M4_PICSI</name>
<reference evidence="1" key="1">
    <citation type="journal article" date="2008" name="BMC Genomics">
        <title>A conifer genomics resource of 200,000 spruce (Picea spp.) ESTs and 6,464 high-quality, sequence-finished full-length cDNAs for Sitka spruce (Picea sitchensis).</title>
        <authorList>
            <person name="Ralph S.G."/>
            <person name="Chun H.J."/>
            <person name="Kolosova N."/>
            <person name="Cooper D."/>
            <person name="Oddy C."/>
            <person name="Ritland C.E."/>
            <person name="Kirkpatrick R."/>
            <person name="Moore R."/>
            <person name="Barber S."/>
            <person name="Holt R.A."/>
            <person name="Jones S.J."/>
            <person name="Marra M.A."/>
            <person name="Douglas C.J."/>
            <person name="Ritland K."/>
            <person name="Bohlmann J."/>
        </authorList>
    </citation>
    <scope>NUCLEOTIDE SEQUENCE</scope>
    <source>
        <tissue evidence="1">Green portion of the leader tissue</tissue>
    </source>
</reference>
<accession>A9P0M4</accession>
<sequence>MWVRHKNDSSRFIDASDLYSFLQSLQGSYSLINLPDTQEPASFFCSCTGCQNGRRV</sequence>
<dbReference type="EMBL" id="EF087180">
    <property type="protein sequence ID" value="ABK26435.1"/>
    <property type="molecule type" value="mRNA"/>
</dbReference>
<evidence type="ECO:0000313" key="1">
    <source>
        <dbReference type="EMBL" id="ABK26435.1"/>
    </source>
</evidence>
<protein>
    <submittedName>
        <fullName evidence="1">Uncharacterized protein</fullName>
    </submittedName>
</protein>